<dbReference type="SUPFAM" id="SSF50129">
    <property type="entry name" value="GroES-like"/>
    <property type="match status" value="1"/>
</dbReference>
<dbReference type="OrthoDB" id="9805663at2"/>
<dbReference type="InterPro" id="IPR045010">
    <property type="entry name" value="MDR_fam"/>
</dbReference>
<dbReference type="PANTHER" id="PTHR43205:SF7">
    <property type="entry name" value="PROSTAGLANDIN REDUCTASE 1"/>
    <property type="match status" value="1"/>
</dbReference>
<dbReference type="Gene3D" id="3.90.180.10">
    <property type="entry name" value="Medium-chain alcohol dehydrogenases, catalytic domain"/>
    <property type="match status" value="1"/>
</dbReference>
<dbReference type="Pfam" id="PF16884">
    <property type="entry name" value="ADH_N_2"/>
    <property type="match status" value="1"/>
</dbReference>
<accession>A0A1H9AVH3</accession>
<dbReference type="SMART" id="SM00829">
    <property type="entry name" value="PKS_ER"/>
    <property type="match status" value="1"/>
</dbReference>
<dbReference type="Proteomes" id="UP000199021">
    <property type="component" value="Unassembled WGS sequence"/>
</dbReference>
<dbReference type="InterPro" id="IPR036291">
    <property type="entry name" value="NAD(P)-bd_dom_sf"/>
</dbReference>
<dbReference type="InParanoid" id="A0A1H9AVH3"/>
<dbReference type="InterPro" id="IPR013149">
    <property type="entry name" value="ADH-like_C"/>
</dbReference>
<keyword evidence="1" id="KW-0560">Oxidoreductase</keyword>
<gene>
    <name evidence="3" type="ORF">SAMN05444359_102233</name>
</gene>
<dbReference type="FunCoup" id="A0A1H9AVH3">
    <property type="interactions" value="193"/>
</dbReference>
<dbReference type="InterPro" id="IPR020843">
    <property type="entry name" value="ER"/>
</dbReference>
<dbReference type="STRING" id="478744.SAMN05444359_102233"/>
<dbReference type="CDD" id="cd05288">
    <property type="entry name" value="PGDH"/>
    <property type="match status" value="1"/>
</dbReference>
<dbReference type="InterPro" id="IPR011032">
    <property type="entry name" value="GroES-like_sf"/>
</dbReference>
<evidence type="ECO:0000313" key="4">
    <source>
        <dbReference type="Proteomes" id="UP000199021"/>
    </source>
</evidence>
<protein>
    <recommendedName>
        <fullName evidence="2">Enoyl reductase (ER) domain-containing protein</fullName>
    </recommendedName>
</protein>
<dbReference type="SUPFAM" id="SSF51735">
    <property type="entry name" value="NAD(P)-binding Rossmann-fold domains"/>
    <property type="match status" value="1"/>
</dbReference>
<dbReference type="PANTHER" id="PTHR43205">
    <property type="entry name" value="PROSTAGLANDIN REDUCTASE"/>
    <property type="match status" value="1"/>
</dbReference>
<organism evidence="3 4">
    <name type="scientific">Neolewinella agarilytica</name>
    <dbReference type="NCBI Taxonomy" id="478744"/>
    <lineage>
        <taxon>Bacteria</taxon>
        <taxon>Pseudomonadati</taxon>
        <taxon>Bacteroidota</taxon>
        <taxon>Saprospiria</taxon>
        <taxon>Saprospirales</taxon>
        <taxon>Lewinellaceae</taxon>
        <taxon>Neolewinella</taxon>
    </lineage>
</organism>
<dbReference type="FunFam" id="3.40.50.720:FF:000121">
    <property type="entry name" value="Prostaglandin reductase 2"/>
    <property type="match status" value="1"/>
</dbReference>
<dbReference type="RefSeq" id="WP_090165411.1">
    <property type="nucleotide sequence ID" value="NZ_FOFB01000002.1"/>
</dbReference>
<sequence length="335" mass="36647">MTNKQQILAKRPVGMPDADTWTLTTTEVRELKEGEVLIQNHYVSLDPAMRGWMNDARSYIPPVELGEVMRAGTVGIVVKASNHPKYKVGDVLTGWGGVQQYTITNGEGYYPVDTNLAPMPMYIGTLGMPGMTAYFGILEVGKIKEGDVVLVSGAAGAVGSVVGQIAKIKGCKVVGIAGGADKCKYVTEELGFDACIDYKNGDVAEGIKEHCPKGLDVYFDNVGGEILDAALGRLRMHARIVICGAISQYNNKENVKGPSNYLSLLVNRATMQGMVVMDYAPKYREAAQQMGMWMMEGKLKSREDIYEGIENFHDTFQRLFTGEKKGKLVLKVIEE</sequence>
<feature type="domain" description="Enoyl reductase (ER)" evidence="2">
    <location>
        <begin position="14"/>
        <end position="330"/>
    </location>
</feature>
<name>A0A1H9AVH3_9BACT</name>
<dbReference type="InterPro" id="IPR041694">
    <property type="entry name" value="ADH_N_2"/>
</dbReference>
<evidence type="ECO:0000256" key="1">
    <source>
        <dbReference type="ARBA" id="ARBA00023002"/>
    </source>
</evidence>
<proteinExistence type="predicted"/>
<dbReference type="EMBL" id="FOFB01000002">
    <property type="protein sequence ID" value="SEP80413.1"/>
    <property type="molecule type" value="Genomic_DNA"/>
</dbReference>
<evidence type="ECO:0000313" key="3">
    <source>
        <dbReference type="EMBL" id="SEP80413.1"/>
    </source>
</evidence>
<dbReference type="GO" id="GO:0016628">
    <property type="term" value="F:oxidoreductase activity, acting on the CH-CH group of donors, NAD or NADP as acceptor"/>
    <property type="evidence" value="ECO:0007669"/>
    <property type="project" value="InterPro"/>
</dbReference>
<dbReference type="Gene3D" id="3.40.50.720">
    <property type="entry name" value="NAD(P)-binding Rossmann-like Domain"/>
    <property type="match status" value="1"/>
</dbReference>
<reference evidence="4" key="1">
    <citation type="submission" date="2016-10" db="EMBL/GenBank/DDBJ databases">
        <authorList>
            <person name="Varghese N."/>
            <person name="Submissions S."/>
        </authorList>
    </citation>
    <scope>NUCLEOTIDE SEQUENCE [LARGE SCALE GENOMIC DNA]</scope>
    <source>
        <strain evidence="4">DSM 24740</strain>
    </source>
</reference>
<dbReference type="AlphaFoldDB" id="A0A1H9AVH3"/>
<dbReference type="Pfam" id="PF00107">
    <property type="entry name" value="ADH_zinc_N"/>
    <property type="match status" value="1"/>
</dbReference>
<evidence type="ECO:0000259" key="2">
    <source>
        <dbReference type="SMART" id="SM00829"/>
    </source>
</evidence>
<keyword evidence="4" id="KW-1185">Reference proteome</keyword>